<dbReference type="InterPro" id="IPR013783">
    <property type="entry name" value="Ig-like_fold"/>
</dbReference>
<evidence type="ECO:0000259" key="8">
    <source>
        <dbReference type="PROSITE" id="PS51272"/>
    </source>
</evidence>
<dbReference type="CDD" id="cd04084">
    <property type="entry name" value="CBM6_xylanase-like"/>
    <property type="match status" value="1"/>
</dbReference>
<evidence type="ECO:0000256" key="1">
    <source>
        <dbReference type="ARBA" id="ARBA00005382"/>
    </source>
</evidence>
<protein>
    <submittedName>
        <fullName evidence="9">S-layer homology domain-containing protein</fullName>
    </submittedName>
</protein>
<dbReference type="PANTHER" id="PTHR11069">
    <property type="entry name" value="GLUCOSYLCERAMIDASE"/>
    <property type="match status" value="1"/>
</dbReference>
<feature type="signal peptide" evidence="5">
    <location>
        <begin position="1"/>
        <end position="23"/>
    </location>
</feature>
<dbReference type="Gene3D" id="2.60.40.10">
    <property type="entry name" value="Immunoglobulins"/>
    <property type="match status" value="2"/>
</dbReference>
<dbReference type="PANTHER" id="PTHR11069:SF23">
    <property type="entry name" value="LYSOSOMAL ACID GLUCOSYLCERAMIDASE"/>
    <property type="match status" value="1"/>
</dbReference>
<dbReference type="SUPFAM" id="SSF49785">
    <property type="entry name" value="Galactose-binding domain-like"/>
    <property type="match status" value="1"/>
</dbReference>
<dbReference type="InterPro" id="IPR036116">
    <property type="entry name" value="FN3_sf"/>
</dbReference>
<dbReference type="PROSITE" id="PS51272">
    <property type="entry name" value="SLH"/>
    <property type="match status" value="3"/>
</dbReference>
<dbReference type="InterPro" id="IPR002102">
    <property type="entry name" value="Cohesin_dom"/>
</dbReference>
<reference evidence="9" key="1">
    <citation type="submission" date="2022-05" db="EMBL/GenBank/DDBJ databases">
        <title>Novel bacterial taxa in a minimal lignocellulolytic consortium and its capacity to transform plastics disclosed by genome-resolved metagenomics.</title>
        <authorList>
            <person name="Rodriguez C.A.D."/>
            <person name="Diaz-Garcia L."/>
            <person name="Herrera K."/>
            <person name="Tarazona N.A."/>
            <person name="Sproer C."/>
            <person name="Overmann J."/>
            <person name="Jimenez D.J."/>
        </authorList>
    </citation>
    <scope>NUCLEOTIDE SEQUENCE</scope>
    <source>
        <strain evidence="9">MAG5</strain>
    </source>
</reference>
<dbReference type="PROSITE" id="PS50853">
    <property type="entry name" value="FN3"/>
    <property type="match status" value="2"/>
</dbReference>
<organism evidence="9 10">
    <name type="scientific">Candidatus Pristimantibacillus lignocellulolyticus</name>
    <dbReference type="NCBI Taxonomy" id="2994561"/>
    <lineage>
        <taxon>Bacteria</taxon>
        <taxon>Bacillati</taxon>
        <taxon>Bacillota</taxon>
        <taxon>Bacilli</taxon>
        <taxon>Bacillales</taxon>
        <taxon>Paenibacillaceae</taxon>
        <taxon>Candidatus Pristimantibacillus</taxon>
    </lineage>
</organism>
<feature type="domain" description="Fibronectin type-III" evidence="6">
    <location>
        <begin position="782"/>
        <end position="879"/>
    </location>
</feature>
<dbReference type="KEGG" id="plig:NAG76_20790"/>
<dbReference type="PRINTS" id="PR00843">
    <property type="entry name" value="GLHYDRLASE30"/>
</dbReference>
<gene>
    <name evidence="9" type="ORF">NAG76_20790</name>
</gene>
<dbReference type="SUPFAM" id="SSF49384">
    <property type="entry name" value="Carbohydrate-binding domain"/>
    <property type="match status" value="1"/>
</dbReference>
<dbReference type="GO" id="GO:0004348">
    <property type="term" value="F:glucosylceramidase activity"/>
    <property type="evidence" value="ECO:0007669"/>
    <property type="project" value="InterPro"/>
</dbReference>
<accession>A0A9J6ZDX5</accession>
<dbReference type="GO" id="GO:0030246">
    <property type="term" value="F:carbohydrate binding"/>
    <property type="evidence" value="ECO:0007669"/>
    <property type="project" value="InterPro"/>
</dbReference>
<dbReference type="Proteomes" id="UP001056756">
    <property type="component" value="Chromosome"/>
</dbReference>
<dbReference type="CDD" id="cd08547">
    <property type="entry name" value="Type_II_cohesin"/>
    <property type="match status" value="1"/>
</dbReference>
<dbReference type="PROSITE" id="PS51175">
    <property type="entry name" value="CBM6"/>
    <property type="match status" value="1"/>
</dbReference>
<dbReference type="InterPro" id="IPR013780">
    <property type="entry name" value="Glyco_hydro_b"/>
</dbReference>
<dbReference type="InterPro" id="IPR001119">
    <property type="entry name" value="SLH_dom"/>
</dbReference>
<dbReference type="InterPro" id="IPR008965">
    <property type="entry name" value="CBM2/CBM3_carb-bd_dom_sf"/>
</dbReference>
<dbReference type="Gene3D" id="2.60.120.260">
    <property type="entry name" value="Galactose-binding domain-like"/>
    <property type="match status" value="3"/>
</dbReference>
<feature type="domain" description="SLH" evidence="8">
    <location>
        <begin position="1337"/>
        <end position="1394"/>
    </location>
</feature>
<dbReference type="Gene3D" id="2.60.40.680">
    <property type="match status" value="1"/>
</dbReference>
<dbReference type="CDD" id="cd00063">
    <property type="entry name" value="FN3"/>
    <property type="match status" value="2"/>
</dbReference>
<evidence type="ECO:0000313" key="9">
    <source>
        <dbReference type="EMBL" id="URN94231.1"/>
    </source>
</evidence>
<dbReference type="InterPro" id="IPR003961">
    <property type="entry name" value="FN3_dom"/>
</dbReference>
<dbReference type="SMART" id="SM00606">
    <property type="entry name" value="CBD_IV"/>
    <property type="match status" value="1"/>
</dbReference>
<dbReference type="Pfam" id="PF00963">
    <property type="entry name" value="Cohesin"/>
    <property type="match status" value="1"/>
</dbReference>
<feature type="domain" description="Fibronectin type-III" evidence="6">
    <location>
        <begin position="884"/>
        <end position="974"/>
    </location>
</feature>
<dbReference type="Pfam" id="PF00395">
    <property type="entry name" value="SLH"/>
    <property type="match status" value="3"/>
</dbReference>
<dbReference type="SUPFAM" id="SSF49265">
    <property type="entry name" value="Fibronectin type III"/>
    <property type="match status" value="1"/>
</dbReference>
<feature type="domain" description="SLH" evidence="8">
    <location>
        <begin position="1395"/>
        <end position="1452"/>
    </location>
</feature>
<evidence type="ECO:0000259" key="7">
    <source>
        <dbReference type="PROSITE" id="PS51175"/>
    </source>
</evidence>
<feature type="domain" description="SLH" evidence="8">
    <location>
        <begin position="1273"/>
        <end position="1336"/>
    </location>
</feature>
<comment type="similarity">
    <text evidence="1 4">Belongs to the glycosyl hydrolase 30 family.</text>
</comment>
<dbReference type="Gene3D" id="2.60.40.1180">
    <property type="entry name" value="Golgi alpha-mannosidase II"/>
    <property type="match status" value="1"/>
</dbReference>
<dbReference type="SUPFAM" id="SSF51445">
    <property type="entry name" value="(Trans)glycosidases"/>
    <property type="match status" value="1"/>
</dbReference>
<dbReference type="GO" id="GO:0006680">
    <property type="term" value="P:glucosylceramide catabolic process"/>
    <property type="evidence" value="ECO:0007669"/>
    <property type="project" value="TreeGrafter"/>
</dbReference>
<dbReference type="InterPro" id="IPR008979">
    <property type="entry name" value="Galactose-bd-like_sf"/>
</dbReference>
<evidence type="ECO:0000256" key="4">
    <source>
        <dbReference type="RuleBase" id="RU361188"/>
    </source>
</evidence>
<evidence type="ECO:0000256" key="5">
    <source>
        <dbReference type="SAM" id="SignalP"/>
    </source>
</evidence>
<dbReference type="Pfam" id="PF00041">
    <property type="entry name" value="fn3"/>
    <property type="match status" value="1"/>
</dbReference>
<dbReference type="InterPro" id="IPR033452">
    <property type="entry name" value="GH30_C"/>
</dbReference>
<dbReference type="InterPro" id="IPR005084">
    <property type="entry name" value="CBM6"/>
</dbReference>
<dbReference type="SUPFAM" id="SSF51011">
    <property type="entry name" value="Glycosyl hydrolase domain"/>
    <property type="match status" value="1"/>
</dbReference>
<dbReference type="InterPro" id="IPR017853">
    <property type="entry name" value="GH"/>
</dbReference>
<keyword evidence="4" id="KW-0326">Glycosidase</keyword>
<dbReference type="Pfam" id="PF02055">
    <property type="entry name" value="Glyco_hydro_30"/>
    <property type="match status" value="1"/>
</dbReference>
<sequence length="1452" mass="158256">MKIKKLLVHTLLVSFLFTSFSSASTPSVSAAGGESVNVWMTTGDKSKLLEKQAGSLEFTDEILKNEQYTINVNESVTYQTMDGFGGSLTDSSAWLIHGMEKSSRDELMNNLFGRTGEGVGFSYVRLPMGASDFARSIYTYNDIPEGQTDPNLEHFSIQHDSAYIIPVLKQALEINPQLKVMASPWSAPAWMKENGSLMGGKLKAEYYDVYAQYFVKFIQAYSSEGITIDAVTLQNEPHHQSSDYPSMLMEPEDQAELAKHLGVALENANIDTKIIVWDHNWDEPDYPIDILKDAEANKYITGTAFHGYAGKVESQSLVKDLFPDKDIYFTESSGGEFAPDFASNVVWDVQNLIIGATRNWAKTSLKWNIALNEEYGPRVGGCKDCRGIVTINEKDQSVKYNEEYYAFGQASRFVLPGAVRIQSNTFGSGNIENVAFKNVDGSKALIVLNSSSQQKSLKVKWGSRNFSYSLPAGAVATFVWEGTQVGASAMNPYARTQAEQYNEMNNVTAGIATDDGGGQYVESNGSNSYVKFDQAEFVHGTASLQVRAAAVGDGKIEFRLGSPTGEYVGEVNVSDTGSLQSWKTKSVKIDGVTGTHDLYVVLSGSVRLNWFQFSTDSLQDNTNYLNIGGGFEEGNLVGWESRTPEGQAAVHKVDGDNPRTGNYKLGHYASEAYKQTTYRKIQVPNGIYTASVWYQKGGNTNVSLNASQYGGADISVAAHTTDYVGNWTQLVIPAISVTNGELELAITSDNAANEWASFDDVQLFRQTPKAPVAAQGDQVVDTPQDVRAVVQDGHNIVVNWSSSTGADSYNIYRSVIHSDDEENSSYVNYQLISVVSGDVSSYTDKGLRGEMTYSYRVTANQSSAQSAASVAVVATTATGSHKMVPQTPVGLTVEPTVNGAKLVWAANTENEFLRYHIYVDGAKVASVDSAIDSRYTVTNLKAWKNYTFSVSAVNNVLNESAQSAIVSGTPIAAAELVSLPNMDFELGDLTHWQQWHPEGQGLAGFVDDDGARGKYKLTHWAGADYKQSTFRKVEVPNGLYKLKVWVRTGGGQNSLQLEAKNYGGDQKTKDLRSASGGTWTAFTIDGIEVTNGQIEIGITSDAKGGNWAAIDDFELYQYPAPEVEPSNPDSNQGSDHVLSSPEFKLVADKLELKSGEMVTLTMNGSKVNDMYAYEAKFTYDATKLELLEATSQLKRVSEAPIKKGNEIIITHTKTGNVAGENGDVFIGTLTFKAKESGSTLVNWNAMKVIDSKQITNSYVVNKTASLVISDAIVNPISFDDIKGHWAEQSIIEAASKGLINGYPGGKFLPNASITRTEFAVMLSRALQLEVQGELEFADASNIPNWAKTDVAKAVTAGLIQGYQDDSFRGDQQITRAEIAVMVARSLNLKASDGEKLTFVDSSDIPTWAKGWVELAVDKGIMEGRSGNLFVPNDNATRAEATVMILRLLNLDK</sequence>
<name>A0A9J6ZDX5_9BACL</name>
<dbReference type="GO" id="GO:0000272">
    <property type="term" value="P:polysaccharide catabolic process"/>
    <property type="evidence" value="ECO:0007669"/>
    <property type="project" value="InterPro"/>
</dbReference>
<dbReference type="InterPro" id="IPR033453">
    <property type="entry name" value="Glyco_hydro_30_TIM-barrel"/>
</dbReference>
<dbReference type="InterPro" id="IPR006584">
    <property type="entry name" value="Cellulose-bd_IV"/>
</dbReference>
<evidence type="ECO:0000313" key="10">
    <source>
        <dbReference type="Proteomes" id="UP001056756"/>
    </source>
</evidence>
<keyword evidence="2 5" id="KW-0732">Signal</keyword>
<dbReference type="Pfam" id="PF03422">
    <property type="entry name" value="CBM_6"/>
    <property type="match status" value="1"/>
</dbReference>
<keyword evidence="3 4" id="KW-0378">Hydrolase</keyword>
<feature type="chain" id="PRO_5039951405" evidence="5">
    <location>
        <begin position="24"/>
        <end position="1452"/>
    </location>
</feature>
<evidence type="ECO:0000256" key="2">
    <source>
        <dbReference type="ARBA" id="ARBA00022729"/>
    </source>
</evidence>
<feature type="domain" description="CBM6" evidence="7">
    <location>
        <begin position="494"/>
        <end position="614"/>
    </location>
</feature>
<dbReference type="InterPro" id="IPR001139">
    <property type="entry name" value="Glyco_hydro_30"/>
</dbReference>
<dbReference type="Pfam" id="PF17189">
    <property type="entry name" value="Glyco_hydro_30C"/>
    <property type="match status" value="1"/>
</dbReference>
<dbReference type="SMART" id="SM00060">
    <property type="entry name" value="FN3"/>
    <property type="match status" value="2"/>
</dbReference>
<dbReference type="GO" id="GO:0016020">
    <property type="term" value="C:membrane"/>
    <property type="evidence" value="ECO:0007669"/>
    <property type="project" value="GOC"/>
</dbReference>
<dbReference type="EMBL" id="CP097899">
    <property type="protein sequence ID" value="URN94231.1"/>
    <property type="molecule type" value="Genomic_DNA"/>
</dbReference>
<dbReference type="Gene3D" id="3.20.20.80">
    <property type="entry name" value="Glycosidases"/>
    <property type="match status" value="1"/>
</dbReference>
<evidence type="ECO:0000259" key="6">
    <source>
        <dbReference type="PROSITE" id="PS50853"/>
    </source>
</evidence>
<proteinExistence type="inferred from homology"/>
<evidence type="ECO:0000256" key="3">
    <source>
        <dbReference type="ARBA" id="ARBA00022801"/>
    </source>
</evidence>